<feature type="compositionally biased region" description="Polar residues" evidence="1">
    <location>
        <begin position="207"/>
        <end position="221"/>
    </location>
</feature>
<feature type="compositionally biased region" description="Polar residues" evidence="1">
    <location>
        <begin position="38"/>
        <end position="48"/>
    </location>
</feature>
<dbReference type="GO" id="GO:0006357">
    <property type="term" value="P:regulation of transcription by RNA polymerase II"/>
    <property type="evidence" value="ECO:0007669"/>
    <property type="project" value="TreeGrafter"/>
</dbReference>
<feature type="compositionally biased region" description="Low complexity" evidence="1">
    <location>
        <begin position="143"/>
        <end position="158"/>
    </location>
</feature>
<feature type="domain" description="C2H2-type" evidence="2">
    <location>
        <begin position="489"/>
        <end position="518"/>
    </location>
</feature>
<feature type="compositionally biased region" description="Basic residues" evidence="1">
    <location>
        <begin position="53"/>
        <end position="65"/>
    </location>
</feature>
<feature type="domain" description="C2H2-type" evidence="2">
    <location>
        <begin position="458"/>
        <end position="483"/>
    </location>
</feature>
<dbReference type="SMART" id="SM00355">
    <property type="entry name" value="ZnF_C2H2"/>
    <property type="match status" value="3"/>
</dbReference>
<feature type="compositionally biased region" description="Polar residues" evidence="1">
    <location>
        <begin position="245"/>
        <end position="262"/>
    </location>
</feature>
<feature type="region of interest" description="Disordered" evidence="1">
    <location>
        <begin position="1"/>
        <end position="333"/>
    </location>
</feature>
<evidence type="ECO:0000259" key="2">
    <source>
        <dbReference type="SMART" id="SM00355"/>
    </source>
</evidence>
<organism evidence="3 4">
    <name type="scientific">Clohesyomyces aquaticus</name>
    <dbReference type="NCBI Taxonomy" id="1231657"/>
    <lineage>
        <taxon>Eukaryota</taxon>
        <taxon>Fungi</taxon>
        <taxon>Dikarya</taxon>
        <taxon>Ascomycota</taxon>
        <taxon>Pezizomycotina</taxon>
        <taxon>Dothideomycetes</taxon>
        <taxon>Pleosporomycetidae</taxon>
        <taxon>Pleosporales</taxon>
        <taxon>Lindgomycetaceae</taxon>
        <taxon>Clohesyomyces</taxon>
    </lineage>
</organism>
<feature type="compositionally biased region" description="Polar residues" evidence="1">
    <location>
        <begin position="320"/>
        <end position="333"/>
    </location>
</feature>
<dbReference type="AlphaFoldDB" id="A0A1Y2AB38"/>
<reference evidence="3 4" key="1">
    <citation type="submission" date="2016-07" db="EMBL/GenBank/DDBJ databases">
        <title>Pervasive Adenine N6-methylation of Active Genes in Fungi.</title>
        <authorList>
            <consortium name="DOE Joint Genome Institute"/>
            <person name="Mondo S.J."/>
            <person name="Dannebaum R.O."/>
            <person name="Kuo R.C."/>
            <person name="Labutti K."/>
            <person name="Haridas S."/>
            <person name="Kuo A."/>
            <person name="Salamov A."/>
            <person name="Ahrendt S.R."/>
            <person name="Lipzen A."/>
            <person name="Sullivan W."/>
            <person name="Andreopoulos W.B."/>
            <person name="Clum A."/>
            <person name="Lindquist E."/>
            <person name="Daum C."/>
            <person name="Ramamoorthy G.K."/>
            <person name="Gryganskyi A."/>
            <person name="Culley D."/>
            <person name="Magnuson J.K."/>
            <person name="James T.Y."/>
            <person name="O'Malley M.A."/>
            <person name="Stajich J.E."/>
            <person name="Spatafora J.W."/>
            <person name="Visel A."/>
            <person name="Grigoriev I.V."/>
        </authorList>
    </citation>
    <scope>NUCLEOTIDE SEQUENCE [LARGE SCALE GENOMIC DNA]</scope>
    <source>
        <strain evidence="3 4">CBS 115471</strain>
    </source>
</reference>
<feature type="compositionally biased region" description="Polar residues" evidence="1">
    <location>
        <begin position="112"/>
        <end position="142"/>
    </location>
</feature>
<feature type="compositionally biased region" description="Basic and acidic residues" evidence="1">
    <location>
        <begin position="164"/>
        <end position="182"/>
    </location>
</feature>
<dbReference type="InterPro" id="IPR036236">
    <property type="entry name" value="Znf_C2H2_sf"/>
</dbReference>
<dbReference type="Proteomes" id="UP000193144">
    <property type="component" value="Unassembled WGS sequence"/>
</dbReference>
<feature type="compositionally biased region" description="Pro residues" evidence="1">
    <location>
        <begin position="27"/>
        <end position="36"/>
    </location>
</feature>
<dbReference type="STRING" id="1231657.A0A1Y2AB38"/>
<dbReference type="EMBL" id="MCFA01000001">
    <property type="protein sequence ID" value="ORY19721.1"/>
    <property type="molecule type" value="Genomic_DNA"/>
</dbReference>
<feature type="compositionally biased region" description="Acidic residues" evidence="1">
    <location>
        <begin position="97"/>
        <end position="108"/>
    </location>
</feature>
<dbReference type="SUPFAM" id="SSF57667">
    <property type="entry name" value="beta-beta-alpha zinc fingers"/>
    <property type="match status" value="1"/>
</dbReference>
<feature type="compositionally biased region" description="Polar residues" evidence="1">
    <location>
        <begin position="370"/>
        <end position="388"/>
    </location>
</feature>
<gene>
    <name evidence="3" type="ORF">BCR34DRAFT_581955</name>
</gene>
<dbReference type="PANTHER" id="PTHR46179:SF19">
    <property type="entry name" value="C2H2 FINGER DOMAIN TRANSCRIPTION FACTOR (EUROFUNG)-RELATED"/>
    <property type="match status" value="1"/>
</dbReference>
<keyword evidence="4" id="KW-1185">Reference proteome</keyword>
<accession>A0A1Y2AB38</accession>
<name>A0A1Y2AB38_9PLEO</name>
<dbReference type="GO" id="GO:0005634">
    <property type="term" value="C:nucleus"/>
    <property type="evidence" value="ECO:0007669"/>
    <property type="project" value="TreeGrafter"/>
</dbReference>
<feature type="compositionally biased region" description="Low complexity" evidence="1">
    <location>
        <begin position="346"/>
        <end position="355"/>
    </location>
</feature>
<sequence length="580" mass="62701">MSTQYYDEDDDGRPRSPPLFAVNPRATPSPSPPPFVTPQASIPTAQNVSPLSSRRRKKPNRRKTRPSQGDFVLIRVMEPNRPDIARQVGERALNSDSDSEADDDEMDEPPQTAETASSEPAQTRFSQPNAPTLNLQANSLQATALKALTTTTPTITNKIPPPPRFEHRDSVVEADSESRDTPNEDGASQKSSTAGPLTNGVRWASNGADSKSPLNGSSKFDATSPILTGERRGSHANGYPHEDSLATSPNLRELTIPQSRGPPSQKLPALQNSHSPSRDGPGASPNRKQSLPGFQHLDKLAATAISEQQESRANGYPHRQSISSTGQSPTQITRALSISSALSPASAFPLSATSPQSASSDIGTRDPFLRSSQNSLFSNPRRPSQASENGPPYSGTLASASTNDSYQSSDGLSPGSAATPIEARTHRMSIDGAMASRTLPLPNGPHIQHIPPHGSGGFKCDYPNCNAAPFQTQYLLNSHANVHSQSRPHYCPVAGCPRGENGKGFKRKNEMIRHGLVHASPGYVCPFCPDREHKYPRPDNLQRHVRVHHVDKDKDDPQLREVLAQRPEGGSRGRRRRVGE</sequence>
<feature type="compositionally biased region" description="Polar residues" evidence="1">
    <location>
        <begin position="186"/>
        <end position="196"/>
    </location>
</feature>
<evidence type="ECO:0000313" key="3">
    <source>
        <dbReference type="EMBL" id="ORY19721.1"/>
    </source>
</evidence>
<dbReference type="Gene3D" id="3.30.160.60">
    <property type="entry name" value="Classic Zinc Finger"/>
    <property type="match status" value="1"/>
</dbReference>
<dbReference type="InterPro" id="IPR013087">
    <property type="entry name" value="Znf_C2H2_type"/>
</dbReference>
<proteinExistence type="predicted"/>
<feature type="compositionally biased region" description="Basic and acidic residues" evidence="1">
    <location>
        <begin position="549"/>
        <end position="559"/>
    </location>
</feature>
<evidence type="ECO:0000313" key="4">
    <source>
        <dbReference type="Proteomes" id="UP000193144"/>
    </source>
</evidence>
<dbReference type="InterPro" id="IPR051061">
    <property type="entry name" value="Zinc_finger_trans_reg"/>
</dbReference>
<protein>
    <recommendedName>
        <fullName evidence="2">C2H2-type domain-containing protein</fullName>
    </recommendedName>
</protein>
<feature type="region of interest" description="Disordered" evidence="1">
    <location>
        <begin position="346"/>
        <end position="418"/>
    </location>
</feature>
<feature type="compositionally biased region" description="Polar residues" evidence="1">
    <location>
        <begin position="396"/>
        <end position="411"/>
    </location>
</feature>
<dbReference type="OrthoDB" id="6077919at2759"/>
<dbReference type="PANTHER" id="PTHR46179">
    <property type="entry name" value="ZINC FINGER PROTEIN"/>
    <property type="match status" value="1"/>
</dbReference>
<feature type="domain" description="C2H2-type" evidence="2">
    <location>
        <begin position="523"/>
        <end position="548"/>
    </location>
</feature>
<feature type="compositionally biased region" description="Acidic residues" evidence="1">
    <location>
        <begin position="1"/>
        <end position="11"/>
    </location>
</feature>
<evidence type="ECO:0000256" key="1">
    <source>
        <dbReference type="SAM" id="MobiDB-lite"/>
    </source>
</evidence>
<feature type="region of interest" description="Disordered" evidence="1">
    <location>
        <begin position="549"/>
        <end position="580"/>
    </location>
</feature>
<comment type="caution">
    <text evidence="3">The sequence shown here is derived from an EMBL/GenBank/DDBJ whole genome shotgun (WGS) entry which is preliminary data.</text>
</comment>